<dbReference type="PROSITE" id="PS50191">
    <property type="entry name" value="CRAL_TRIO"/>
    <property type="match status" value="1"/>
</dbReference>
<reference evidence="2 3" key="1">
    <citation type="journal article" date="2018" name="G3 (Bethesda)">
        <title>Phylogenetic and Phylogenomic Definition of Rhizopus Species.</title>
        <authorList>
            <person name="Gryganskyi A.P."/>
            <person name="Golan J."/>
            <person name="Dolatabadi S."/>
            <person name="Mondo S."/>
            <person name="Robb S."/>
            <person name="Idnurm A."/>
            <person name="Muszewska A."/>
            <person name="Steczkiewicz K."/>
            <person name="Masonjones S."/>
            <person name="Liao H.L."/>
            <person name="Gajdeczka M.T."/>
            <person name="Anike F."/>
            <person name="Vuek A."/>
            <person name="Anishchenko I.M."/>
            <person name="Voigt K."/>
            <person name="de Hoog G.S."/>
            <person name="Smith M.E."/>
            <person name="Heitman J."/>
            <person name="Vilgalys R."/>
            <person name="Stajich J.E."/>
        </authorList>
    </citation>
    <scope>NUCLEOTIDE SEQUENCE [LARGE SCALE GENOMIC DNA]</scope>
    <source>
        <strain evidence="2 3">LSU 92-RS-03</strain>
    </source>
</reference>
<dbReference type="Pfam" id="PF03765">
    <property type="entry name" value="CRAL_TRIO_N"/>
    <property type="match status" value="1"/>
</dbReference>
<keyword evidence="3" id="KW-1185">Reference proteome</keyword>
<name>A0A367KSX8_RHIST</name>
<proteinExistence type="predicted"/>
<sequence>QVSKLKDIWSRLLILFEQPGEEIQLPKQQETKPKKSGSLFSLGSKKEEPVQQYFLGVTSDPRWTELSLGKALPLIPGKLLHTSFWGLVTTSNPDSIVLRFLRARNWDTDAAYCMLVNTLRWRIHMRIDEIIALGETGLIEALEKAKEGLGIAFKDQLDRKLVTLGGPDRRGRGVCFVNVQVHTKDNQPLEVIKLLTVYIMETSRTICDYPVDTVCIVFNLENFTLSNMDFEAVKFLVGCFQAYYPETLGLCCVHKAPWVFSTIWNLITPILDPVVASKILFTKTTEELEKYVDEDSLPIIITGNKDKPCIDDLPSNRESIPGQIITDDPRAKLYWDTVAEYEAKTKDWAQMTVIDGIDRDAMDRLKMALQYRKIRIKAEKVLRGETSYHTKGLICIDHNDRFLIKYNTNTWREKDVTEWV</sequence>
<evidence type="ECO:0000313" key="2">
    <source>
        <dbReference type="EMBL" id="RCI05305.1"/>
    </source>
</evidence>
<dbReference type="AlphaFoldDB" id="A0A367KSX8"/>
<evidence type="ECO:0000313" key="3">
    <source>
        <dbReference type="Proteomes" id="UP000253551"/>
    </source>
</evidence>
<dbReference type="SMART" id="SM00516">
    <property type="entry name" value="SEC14"/>
    <property type="match status" value="1"/>
</dbReference>
<dbReference type="SUPFAM" id="SSF52087">
    <property type="entry name" value="CRAL/TRIO domain"/>
    <property type="match status" value="1"/>
</dbReference>
<organism evidence="2 3">
    <name type="scientific">Rhizopus stolonifer</name>
    <name type="common">Rhizopus nigricans</name>
    <dbReference type="NCBI Taxonomy" id="4846"/>
    <lineage>
        <taxon>Eukaryota</taxon>
        <taxon>Fungi</taxon>
        <taxon>Fungi incertae sedis</taxon>
        <taxon>Mucoromycota</taxon>
        <taxon>Mucoromycotina</taxon>
        <taxon>Mucoromycetes</taxon>
        <taxon>Mucorales</taxon>
        <taxon>Mucorineae</taxon>
        <taxon>Rhizopodaceae</taxon>
        <taxon>Rhizopus</taxon>
    </lineage>
</organism>
<dbReference type="PANTHER" id="PTHR46590">
    <property type="entry name" value="PHOSPHATIDYLINOSITOL TRANSFER PROTEIN CSR1-RELATED"/>
    <property type="match status" value="1"/>
</dbReference>
<dbReference type="STRING" id="4846.A0A367KSX8"/>
<accession>A0A367KSX8</accession>
<dbReference type="SUPFAM" id="SSF46938">
    <property type="entry name" value="CRAL/TRIO N-terminal domain"/>
    <property type="match status" value="1"/>
</dbReference>
<feature type="domain" description="CRAL-TRIO" evidence="1">
    <location>
        <begin position="149"/>
        <end position="309"/>
    </location>
</feature>
<dbReference type="OrthoDB" id="43460at2759"/>
<dbReference type="Proteomes" id="UP000253551">
    <property type="component" value="Unassembled WGS sequence"/>
</dbReference>
<dbReference type="CDD" id="cd00170">
    <property type="entry name" value="SEC14"/>
    <property type="match status" value="1"/>
</dbReference>
<gene>
    <name evidence="2" type="ORF">CU098_000326</name>
</gene>
<dbReference type="InterPro" id="IPR036273">
    <property type="entry name" value="CRAL/TRIO_N_dom_sf"/>
</dbReference>
<protein>
    <recommendedName>
        <fullName evidence="1">CRAL-TRIO domain-containing protein</fullName>
    </recommendedName>
</protein>
<dbReference type="PANTHER" id="PTHR46590:SF1">
    <property type="entry name" value="PHOSPHATIDYLINOSITOL TRANSFER PROTEIN CSR1"/>
    <property type="match status" value="1"/>
</dbReference>
<dbReference type="InterPro" id="IPR011074">
    <property type="entry name" value="CRAL/TRIO_N_dom"/>
</dbReference>
<dbReference type="SMART" id="SM01100">
    <property type="entry name" value="CRAL_TRIO_N"/>
    <property type="match status" value="1"/>
</dbReference>
<dbReference type="Pfam" id="PF00650">
    <property type="entry name" value="CRAL_TRIO"/>
    <property type="match status" value="1"/>
</dbReference>
<feature type="non-terminal residue" evidence="2">
    <location>
        <position position="1"/>
    </location>
</feature>
<dbReference type="InterPro" id="IPR001251">
    <property type="entry name" value="CRAL-TRIO_dom"/>
</dbReference>
<evidence type="ECO:0000259" key="1">
    <source>
        <dbReference type="PROSITE" id="PS50191"/>
    </source>
</evidence>
<dbReference type="Gene3D" id="3.40.525.10">
    <property type="entry name" value="CRAL-TRIO lipid binding domain"/>
    <property type="match status" value="1"/>
</dbReference>
<dbReference type="InterPro" id="IPR036865">
    <property type="entry name" value="CRAL-TRIO_dom_sf"/>
</dbReference>
<comment type="caution">
    <text evidence="2">The sequence shown here is derived from an EMBL/GenBank/DDBJ whole genome shotgun (WGS) entry which is preliminary data.</text>
</comment>
<dbReference type="InterPro" id="IPR052432">
    <property type="entry name" value="PITP/CRAL-TRIO"/>
</dbReference>
<dbReference type="EMBL" id="PJQM01000421">
    <property type="protein sequence ID" value="RCI05305.1"/>
    <property type="molecule type" value="Genomic_DNA"/>
</dbReference>